<reference evidence="5" key="3">
    <citation type="journal article" date="2019" name="Int. J. Syst. Evol. Microbiol.">
        <title>The Global Catalogue of Microorganisms (GCM) 10K type strain sequencing project: providing services to taxonomists for standard genome sequencing and annotation.</title>
        <authorList>
            <consortium name="The Broad Institute Genomics Platform"/>
            <consortium name="The Broad Institute Genome Sequencing Center for Infectious Disease"/>
            <person name="Wu L."/>
            <person name="Ma J."/>
        </authorList>
    </citation>
    <scope>NUCLEOTIDE SEQUENCE [LARGE SCALE GENOMIC DNA]</scope>
    <source>
        <strain evidence="5">CCM 4175</strain>
    </source>
</reference>
<gene>
    <name evidence="2" type="ORF">GCM10007183_10800</name>
    <name evidence="3" type="ORF">SAMEA4412661_01117</name>
</gene>
<evidence type="ECO:0000313" key="4">
    <source>
        <dbReference type="Proteomes" id="UP000243706"/>
    </source>
</evidence>
<dbReference type="Proteomes" id="UP000243706">
    <property type="component" value="Chromosome 1"/>
</dbReference>
<dbReference type="AlphaFoldDB" id="A0A240C309"/>
<sequence>MKKILLSNKAFTLPLMCILFSAYILFISFIMIIYTLKLNALDGLSDYYKNEINHTLKTKEVKI</sequence>
<keyword evidence="1" id="KW-0812">Transmembrane</keyword>
<dbReference type="KEGG" id="smus:C7J88_02315"/>
<proteinExistence type="predicted"/>
<dbReference type="EMBL" id="LT906464">
    <property type="protein sequence ID" value="SNW02511.1"/>
    <property type="molecule type" value="Genomic_DNA"/>
</dbReference>
<protein>
    <submittedName>
        <fullName evidence="3">Uncharacterized protein</fullName>
    </submittedName>
</protein>
<feature type="transmembrane region" description="Helical" evidence="1">
    <location>
        <begin position="12"/>
        <end position="36"/>
    </location>
</feature>
<dbReference type="EMBL" id="BMCB01000005">
    <property type="protein sequence ID" value="GGA88436.1"/>
    <property type="molecule type" value="Genomic_DNA"/>
</dbReference>
<dbReference type="Proteomes" id="UP000652995">
    <property type="component" value="Unassembled WGS sequence"/>
</dbReference>
<name>A0A240C309_9STAP</name>
<reference evidence="3 4" key="2">
    <citation type="submission" date="2017-06" db="EMBL/GenBank/DDBJ databases">
        <authorList>
            <consortium name="Pathogen Informatics"/>
        </authorList>
    </citation>
    <scope>NUCLEOTIDE SEQUENCE [LARGE SCALE GENOMIC DNA]</scope>
    <source>
        <strain evidence="3 4">NCTC13833</strain>
    </source>
</reference>
<keyword evidence="1" id="KW-1133">Transmembrane helix</keyword>
<evidence type="ECO:0000313" key="2">
    <source>
        <dbReference type="EMBL" id="GGA88436.1"/>
    </source>
</evidence>
<evidence type="ECO:0000256" key="1">
    <source>
        <dbReference type="SAM" id="Phobius"/>
    </source>
</evidence>
<keyword evidence="1" id="KW-0472">Membrane</keyword>
<organism evidence="3 4">
    <name type="scientific">Staphylococcus muscae</name>
    <dbReference type="NCBI Taxonomy" id="1294"/>
    <lineage>
        <taxon>Bacteria</taxon>
        <taxon>Bacillati</taxon>
        <taxon>Bacillota</taxon>
        <taxon>Bacilli</taxon>
        <taxon>Bacillales</taxon>
        <taxon>Staphylococcaceae</taxon>
        <taxon>Staphylococcus</taxon>
    </lineage>
</organism>
<reference evidence="2" key="4">
    <citation type="submission" date="2024-05" db="EMBL/GenBank/DDBJ databases">
        <authorList>
            <person name="Sun Q."/>
            <person name="Sedlacek I."/>
        </authorList>
    </citation>
    <scope>NUCLEOTIDE SEQUENCE</scope>
    <source>
        <strain evidence="2">CCM 4175</strain>
    </source>
</reference>
<accession>A0A240C309</accession>
<evidence type="ECO:0000313" key="3">
    <source>
        <dbReference type="EMBL" id="SNW02511.1"/>
    </source>
</evidence>
<evidence type="ECO:0000313" key="5">
    <source>
        <dbReference type="Proteomes" id="UP000652995"/>
    </source>
</evidence>
<keyword evidence="5" id="KW-1185">Reference proteome</keyword>
<reference evidence="2" key="1">
    <citation type="journal article" date="2014" name="Int. J. Syst. Evol. Microbiol.">
        <title>Complete genome of a new Firmicutes species belonging to the dominant human colonic microbiota ('Ruminococcus bicirculans') reveals two chromosomes and a selective capacity to utilize plant glucans.</title>
        <authorList>
            <consortium name="NISC Comparative Sequencing Program"/>
            <person name="Wegmann U."/>
            <person name="Louis P."/>
            <person name="Goesmann A."/>
            <person name="Henrissat B."/>
            <person name="Duncan S.H."/>
            <person name="Flint H.J."/>
        </authorList>
    </citation>
    <scope>NUCLEOTIDE SEQUENCE</scope>
    <source>
        <strain evidence="2">CCM 4175</strain>
    </source>
</reference>